<dbReference type="PANTHER" id="PTHR42718:SF9">
    <property type="entry name" value="MAJOR FACILITATOR SUPERFAMILY MULTIDRUG TRANSPORTER MFSC"/>
    <property type="match status" value="1"/>
</dbReference>
<comment type="subcellular location">
    <subcellularLocation>
        <location evidence="1">Cell membrane</location>
        <topology evidence="1">Multi-pass membrane protein</topology>
    </subcellularLocation>
</comment>
<sequence>MMMEEKKSYKRWIGLVAVSLGVFMSLLDVTVVNVALPTIQRSFNASFSNLQWVINAYTMVYAVVLLLMSKLGDMFGRKKIFMISMIIFTVASGLNAISSNMEMLNVFRGLQAIGGSGMMSLSMAITASNFQGKERGAALGILSSIIGLSTAIGPLVGGYLVQAFSWRAIFTVNLPIGIVALILTAVFVDQGKQWPSKGKIDWLGIILSSLTVFGLILGLINKEGHYDWSWTNFQVGGYMALAVVALILFIIWENKNKAPMMDLAIFKKPTFTGAVIASFMLGAGLYAFYAYLTILMQNYIGYTALQTGTRQLLISGFALILGPIAGILSSKISKKWMISISLLIIAAGLLVMEHQITPTVTFAALWPAFILIGIGGATVNPPMTNAALEEVEPRHLGMASGILNVLRQFGVSFGIVFLGLRLTGGYRDSLTTNLPKLHLPQQAADGIHTALFKGGPFAGNEILQSPRAAAFRAMPGFADLKHTVFTAFDHGFTSVLFAGAAMLIIGAIAAAILIKDSAKGTEATKQ</sequence>
<dbReference type="PROSITE" id="PS50850">
    <property type="entry name" value="MFS"/>
    <property type="match status" value="1"/>
</dbReference>
<keyword evidence="7 8" id="KW-0472">Membrane</keyword>
<evidence type="ECO:0000256" key="8">
    <source>
        <dbReference type="SAM" id="Phobius"/>
    </source>
</evidence>
<feature type="transmembrane region" description="Helical" evidence="8">
    <location>
        <begin position="137"/>
        <end position="160"/>
    </location>
</feature>
<keyword evidence="6 8" id="KW-1133">Transmembrane helix</keyword>
<dbReference type="OrthoDB" id="2321349at2"/>
<feature type="transmembrane region" description="Helical" evidence="8">
    <location>
        <begin position="166"/>
        <end position="188"/>
    </location>
</feature>
<evidence type="ECO:0000256" key="1">
    <source>
        <dbReference type="ARBA" id="ARBA00004651"/>
    </source>
</evidence>
<feature type="transmembrane region" description="Helical" evidence="8">
    <location>
        <begin position="200"/>
        <end position="220"/>
    </location>
</feature>
<evidence type="ECO:0000259" key="9">
    <source>
        <dbReference type="PROSITE" id="PS50850"/>
    </source>
</evidence>
<dbReference type="CDD" id="cd17321">
    <property type="entry name" value="MFS_MMR_MDR_like"/>
    <property type="match status" value="1"/>
</dbReference>
<dbReference type="PRINTS" id="PR01036">
    <property type="entry name" value="TCRTETB"/>
</dbReference>
<dbReference type="EMBL" id="CP037940">
    <property type="protein sequence ID" value="QBO36579.1"/>
    <property type="molecule type" value="Genomic_DNA"/>
</dbReference>
<feature type="transmembrane region" description="Helical" evidence="8">
    <location>
        <begin position="312"/>
        <end position="329"/>
    </location>
</feature>
<feature type="transmembrane region" description="Helical" evidence="8">
    <location>
        <begin position="401"/>
        <end position="420"/>
    </location>
</feature>
<dbReference type="SUPFAM" id="SSF103473">
    <property type="entry name" value="MFS general substrate transporter"/>
    <property type="match status" value="1"/>
</dbReference>
<evidence type="ECO:0000256" key="4">
    <source>
        <dbReference type="ARBA" id="ARBA00022475"/>
    </source>
</evidence>
<dbReference type="NCBIfam" id="TIGR00711">
    <property type="entry name" value="efflux_EmrB"/>
    <property type="match status" value="1"/>
</dbReference>
<feature type="transmembrane region" description="Helical" evidence="8">
    <location>
        <begin position="362"/>
        <end position="380"/>
    </location>
</feature>
<evidence type="ECO:0000256" key="5">
    <source>
        <dbReference type="ARBA" id="ARBA00022692"/>
    </source>
</evidence>
<evidence type="ECO:0000313" key="11">
    <source>
        <dbReference type="Proteomes" id="UP000292886"/>
    </source>
</evidence>
<evidence type="ECO:0000256" key="6">
    <source>
        <dbReference type="ARBA" id="ARBA00022989"/>
    </source>
</evidence>
<feature type="transmembrane region" description="Helical" evidence="8">
    <location>
        <begin position="80"/>
        <end position="98"/>
    </location>
</feature>
<dbReference type="Pfam" id="PF07690">
    <property type="entry name" value="MFS_1"/>
    <property type="match status" value="1"/>
</dbReference>
<keyword evidence="5 8" id="KW-0812">Transmembrane</keyword>
<protein>
    <submittedName>
        <fullName evidence="10">DHA2 family efflux MFS transporter permease subunit</fullName>
    </submittedName>
</protein>
<dbReference type="GO" id="GO:0022857">
    <property type="term" value="F:transmembrane transporter activity"/>
    <property type="evidence" value="ECO:0007669"/>
    <property type="project" value="InterPro"/>
</dbReference>
<evidence type="ECO:0000256" key="3">
    <source>
        <dbReference type="ARBA" id="ARBA00022448"/>
    </source>
</evidence>
<dbReference type="KEGG" id="wei:EQG49_08880"/>
<dbReference type="PANTHER" id="PTHR42718">
    <property type="entry name" value="MAJOR FACILITATOR SUPERFAMILY MULTIDRUG TRANSPORTER MFSC"/>
    <property type="match status" value="1"/>
</dbReference>
<reference evidence="11" key="1">
    <citation type="submission" date="2019-03" db="EMBL/GenBank/DDBJ databases">
        <title>Weissella sp. 26KH-42 Genome sequencing.</title>
        <authorList>
            <person name="Heo J."/>
            <person name="Kim S.-J."/>
            <person name="Kim J.-S."/>
            <person name="Hong S.-B."/>
            <person name="Kwon S.-W."/>
        </authorList>
    </citation>
    <scope>NUCLEOTIDE SEQUENCE [LARGE SCALE GENOMIC DNA]</scope>
    <source>
        <strain evidence="11">26KH-42</strain>
    </source>
</reference>
<keyword evidence="11" id="KW-1185">Reference proteome</keyword>
<accession>A0A4P6YUV4</accession>
<dbReference type="InterPro" id="IPR036259">
    <property type="entry name" value="MFS_trans_sf"/>
</dbReference>
<keyword evidence="4" id="KW-1003">Cell membrane</keyword>
<evidence type="ECO:0000256" key="2">
    <source>
        <dbReference type="ARBA" id="ARBA00008537"/>
    </source>
</evidence>
<keyword evidence="3" id="KW-0813">Transport</keyword>
<organism evidence="10 11">
    <name type="scientific">Periweissella cryptocerci</name>
    <dbReference type="NCBI Taxonomy" id="2506420"/>
    <lineage>
        <taxon>Bacteria</taxon>
        <taxon>Bacillati</taxon>
        <taxon>Bacillota</taxon>
        <taxon>Bacilli</taxon>
        <taxon>Lactobacillales</taxon>
        <taxon>Lactobacillaceae</taxon>
        <taxon>Periweissella</taxon>
    </lineage>
</organism>
<name>A0A4P6YUV4_9LACO</name>
<feature type="transmembrane region" description="Helical" evidence="8">
    <location>
        <begin position="12"/>
        <end position="32"/>
    </location>
</feature>
<dbReference type="Proteomes" id="UP000292886">
    <property type="component" value="Chromosome"/>
</dbReference>
<feature type="transmembrane region" description="Helical" evidence="8">
    <location>
        <begin position="336"/>
        <end position="356"/>
    </location>
</feature>
<dbReference type="InterPro" id="IPR011701">
    <property type="entry name" value="MFS"/>
</dbReference>
<feature type="domain" description="Major facilitator superfamily (MFS) profile" evidence="9">
    <location>
        <begin position="14"/>
        <end position="518"/>
    </location>
</feature>
<dbReference type="InterPro" id="IPR004638">
    <property type="entry name" value="EmrB-like"/>
</dbReference>
<feature type="transmembrane region" description="Helical" evidence="8">
    <location>
        <begin position="232"/>
        <end position="252"/>
    </location>
</feature>
<feature type="transmembrane region" description="Helical" evidence="8">
    <location>
        <begin position="110"/>
        <end position="130"/>
    </location>
</feature>
<evidence type="ECO:0000256" key="7">
    <source>
        <dbReference type="ARBA" id="ARBA00023136"/>
    </source>
</evidence>
<dbReference type="Gene3D" id="1.20.1720.10">
    <property type="entry name" value="Multidrug resistance protein D"/>
    <property type="match status" value="1"/>
</dbReference>
<feature type="transmembrane region" description="Helical" evidence="8">
    <location>
        <begin position="52"/>
        <end position="68"/>
    </location>
</feature>
<dbReference type="AlphaFoldDB" id="A0A4P6YUV4"/>
<feature type="transmembrane region" description="Helical" evidence="8">
    <location>
        <begin position="273"/>
        <end position="292"/>
    </location>
</feature>
<feature type="transmembrane region" description="Helical" evidence="8">
    <location>
        <begin position="495"/>
        <end position="514"/>
    </location>
</feature>
<dbReference type="Gene3D" id="1.20.1250.20">
    <property type="entry name" value="MFS general substrate transporter like domains"/>
    <property type="match status" value="1"/>
</dbReference>
<dbReference type="InterPro" id="IPR020846">
    <property type="entry name" value="MFS_dom"/>
</dbReference>
<proteinExistence type="inferred from homology"/>
<dbReference type="GO" id="GO:0005886">
    <property type="term" value="C:plasma membrane"/>
    <property type="evidence" value="ECO:0007669"/>
    <property type="project" value="UniProtKB-SubCell"/>
</dbReference>
<comment type="similarity">
    <text evidence="2">Belongs to the major facilitator superfamily. EmrB family.</text>
</comment>
<gene>
    <name evidence="10" type="ORF">EQG49_08880</name>
</gene>
<evidence type="ECO:0000313" key="10">
    <source>
        <dbReference type="EMBL" id="QBO36579.1"/>
    </source>
</evidence>